<dbReference type="Proteomes" id="UP000756921">
    <property type="component" value="Unassembled WGS sequence"/>
</dbReference>
<evidence type="ECO:0000313" key="2">
    <source>
        <dbReference type="EMBL" id="KAF9729550.1"/>
    </source>
</evidence>
<reference evidence="2" key="1">
    <citation type="journal article" date="2020" name="Mol. Plant Microbe Interact.">
        <title>Genome Sequence of the Biocontrol Agent Coniothyrium minitans strain Conio (IMI 134523).</title>
        <authorList>
            <person name="Patel D."/>
            <person name="Shittu T.A."/>
            <person name="Baroncelli R."/>
            <person name="Muthumeenakshi S."/>
            <person name="Osborne T.H."/>
            <person name="Janganan T.K."/>
            <person name="Sreenivasaprasad S."/>
        </authorList>
    </citation>
    <scope>NUCLEOTIDE SEQUENCE</scope>
    <source>
        <strain evidence="2">Conio</strain>
    </source>
</reference>
<gene>
    <name evidence="2" type="ORF">PMIN01_12414</name>
</gene>
<evidence type="ECO:0000313" key="3">
    <source>
        <dbReference type="Proteomes" id="UP000756921"/>
    </source>
</evidence>
<comment type="caution">
    <text evidence="2">The sequence shown here is derived from an EMBL/GenBank/DDBJ whole genome shotgun (WGS) entry which is preliminary data.</text>
</comment>
<feature type="region of interest" description="Disordered" evidence="1">
    <location>
        <begin position="1"/>
        <end position="20"/>
    </location>
</feature>
<name>A0A9P6KK91_9PLEO</name>
<dbReference type="EMBL" id="WJXW01000016">
    <property type="protein sequence ID" value="KAF9729550.1"/>
    <property type="molecule type" value="Genomic_DNA"/>
</dbReference>
<dbReference type="OrthoDB" id="10579669at2759"/>
<feature type="compositionally biased region" description="Polar residues" evidence="1">
    <location>
        <begin position="167"/>
        <end position="176"/>
    </location>
</feature>
<keyword evidence="3" id="KW-1185">Reference proteome</keyword>
<evidence type="ECO:0000256" key="1">
    <source>
        <dbReference type="SAM" id="MobiDB-lite"/>
    </source>
</evidence>
<dbReference type="AlphaFoldDB" id="A0A9P6KK91"/>
<proteinExistence type="predicted"/>
<protein>
    <submittedName>
        <fullName evidence="2">Uncharacterized protein</fullName>
    </submittedName>
</protein>
<feature type="region of interest" description="Disordered" evidence="1">
    <location>
        <begin position="150"/>
        <end position="184"/>
    </location>
</feature>
<accession>A0A9P6KK91</accession>
<sequence length="184" mass="20418">MRNGDIKRGKRDLAVGKRMGDDSGKACIGRLSWLNEATDEQRVTWEGGECRQIGRRRIRKGPQSRHMPMQVVETVRKPHVSSPVTAHRNEFGRRGLAGCHWSHVKTTRWCLGGENWKPGKWASGVHGLGALAVSPRWMLAARHRRLVGRDAASVGTSQRSPAGRQRGTATAPSGWQSCRGVRLE</sequence>
<organism evidence="2 3">
    <name type="scientific">Paraphaeosphaeria minitans</name>
    <dbReference type="NCBI Taxonomy" id="565426"/>
    <lineage>
        <taxon>Eukaryota</taxon>
        <taxon>Fungi</taxon>
        <taxon>Dikarya</taxon>
        <taxon>Ascomycota</taxon>
        <taxon>Pezizomycotina</taxon>
        <taxon>Dothideomycetes</taxon>
        <taxon>Pleosporomycetidae</taxon>
        <taxon>Pleosporales</taxon>
        <taxon>Massarineae</taxon>
        <taxon>Didymosphaeriaceae</taxon>
        <taxon>Paraphaeosphaeria</taxon>
    </lineage>
</organism>